<dbReference type="RefSeq" id="WP_073717256.1">
    <property type="nucleotide sequence ID" value="NZ_MQVR01000072.1"/>
</dbReference>
<evidence type="ECO:0008006" key="3">
    <source>
        <dbReference type="Google" id="ProtNLM"/>
    </source>
</evidence>
<dbReference type="Gene3D" id="3.10.180.10">
    <property type="entry name" value="2,3-Dihydroxybiphenyl 1,2-Dioxygenase, domain 1"/>
    <property type="match status" value="1"/>
</dbReference>
<accession>A0A1Q5Q0K2</accession>
<sequence>MAKLSTYITFPGNAKEAFTHYAEVFGGDLNLMTYGDMPAMEGIPFTPDPQAIAHAQLNLPGGTITGGDAMPEETCVVKDTVYSLMYELDDVEQAKGFIDALLAAAPDVRRITRRRASRC</sequence>
<protein>
    <recommendedName>
        <fullName evidence="3">PhnB protein</fullName>
    </recommendedName>
</protein>
<keyword evidence="2" id="KW-1185">Reference proteome</keyword>
<proteinExistence type="predicted"/>
<dbReference type="Proteomes" id="UP000185628">
    <property type="component" value="Unassembled WGS sequence"/>
</dbReference>
<reference evidence="2" key="1">
    <citation type="submission" date="2016-12" db="EMBL/GenBank/DDBJ databases">
        <authorList>
            <person name="Meng X."/>
        </authorList>
    </citation>
    <scope>NUCLEOTIDE SEQUENCE [LARGE SCALE GENOMIC DNA]</scope>
    <source>
        <strain evidence="2">DSM 19116</strain>
    </source>
</reference>
<dbReference type="OrthoDB" id="9795306at2"/>
<dbReference type="AlphaFoldDB" id="A0A1Q5Q0K2"/>
<evidence type="ECO:0000313" key="2">
    <source>
        <dbReference type="Proteomes" id="UP000185628"/>
    </source>
</evidence>
<dbReference type="PANTHER" id="PTHR33990:SF1">
    <property type="entry name" value="PROTEIN YJDN"/>
    <property type="match status" value="1"/>
</dbReference>
<comment type="caution">
    <text evidence="1">The sequence shown here is derived from an EMBL/GenBank/DDBJ whole genome shotgun (WGS) entry which is preliminary data.</text>
</comment>
<gene>
    <name evidence="1" type="ORF">BSZ39_10340</name>
</gene>
<name>A0A1Q5Q0K2_9ACTO</name>
<dbReference type="PANTHER" id="PTHR33990">
    <property type="entry name" value="PROTEIN YJDN-RELATED"/>
    <property type="match status" value="1"/>
</dbReference>
<evidence type="ECO:0000313" key="1">
    <source>
        <dbReference type="EMBL" id="OKL53276.1"/>
    </source>
</evidence>
<dbReference type="SUPFAM" id="SSF54593">
    <property type="entry name" value="Glyoxalase/Bleomycin resistance protein/Dihydroxybiphenyl dioxygenase"/>
    <property type="match status" value="1"/>
</dbReference>
<organism evidence="1 2">
    <name type="scientific">Bowdeniella nasicola</name>
    <dbReference type="NCBI Taxonomy" id="208480"/>
    <lineage>
        <taxon>Bacteria</taxon>
        <taxon>Bacillati</taxon>
        <taxon>Actinomycetota</taxon>
        <taxon>Actinomycetes</taxon>
        <taxon>Actinomycetales</taxon>
        <taxon>Actinomycetaceae</taxon>
        <taxon>Bowdeniella</taxon>
    </lineage>
</organism>
<dbReference type="EMBL" id="MQVR01000072">
    <property type="protein sequence ID" value="OKL53276.1"/>
    <property type="molecule type" value="Genomic_DNA"/>
</dbReference>
<dbReference type="InterPro" id="IPR029068">
    <property type="entry name" value="Glyas_Bleomycin-R_OHBP_Dase"/>
</dbReference>